<dbReference type="EMBL" id="CAMXCT030000151">
    <property type="protein sequence ID" value="CAL4762002.1"/>
    <property type="molecule type" value="Genomic_DNA"/>
</dbReference>
<name>A0A9P1FHC8_9DINO</name>
<evidence type="ECO:0000256" key="1">
    <source>
        <dbReference type="ARBA" id="ARBA00022659"/>
    </source>
</evidence>
<keyword evidence="10" id="KW-1185">Reference proteome</keyword>
<evidence type="ECO:0000259" key="7">
    <source>
        <dbReference type="PROSITE" id="PS50923"/>
    </source>
</evidence>
<dbReference type="OrthoDB" id="406096at2759"/>
<reference evidence="9 10" key="2">
    <citation type="submission" date="2024-05" db="EMBL/GenBank/DDBJ databases">
        <authorList>
            <person name="Chen Y."/>
            <person name="Shah S."/>
            <person name="Dougan E. K."/>
            <person name="Thang M."/>
            <person name="Chan C."/>
        </authorList>
    </citation>
    <scope>NUCLEOTIDE SEQUENCE [LARGE SCALE GENOMIC DNA]</scope>
</reference>
<gene>
    <name evidence="8" type="ORF">C1SCF055_LOCUS3075</name>
</gene>
<dbReference type="InterPro" id="IPR000436">
    <property type="entry name" value="Sushi_SCR_CCP_dom"/>
</dbReference>
<dbReference type="CDD" id="cd00033">
    <property type="entry name" value="CCP"/>
    <property type="match status" value="2"/>
</dbReference>
<keyword evidence="1" id="KW-0768">Sushi</keyword>
<keyword evidence="6" id="KW-0472">Membrane</keyword>
<dbReference type="Gene3D" id="2.10.70.10">
    <property type="entry name" value="Complement Module, domain 1"/>
    <property type="match status" value="3"/>
</dbReference>
<accession>A0A9P1FHC8</accession>
<evidence type="ECO:0000256" key="2">
    <source>
        <dbReference type="ARBA" id="ARBA00022737"/>
    </source>
</evidence>
<dbReference type="PANTHER" id="PTHR19325:SF560">
    <property type="entry name" value="SUSHI, VON WILLEBRAND FACTOR TYPE A, EGF AND PENTRAXIN DOMAIN-CONTAINING PROTEIN 1"/>
    <property type="match status" value="1"/>
</dbReference>
<feature type="compositionally biased region" description="Polar residues" evidence="5">
    <location>
        <begin position="1292"/>
        <end position="1302"/>
    </location>
</feature>
<keyword evidence="2" id="KW-0677">Repeat</keyword>
<evidence type="ECO:0000313" key="9">
    <source>
        <dbReference type="EMBL" id="CAL4762002.1"/>
    </source>
</evidence>
<dbReference type="PROSITE" id="PS50923">
    <property type="entry name" value="SUSHI"/>
    <property type="match status" value="2"/>
</dbReference>
<keyword evidence="6" id="KW-1133">Transmembrane helix</keyword>
<keyword evidence="3" id="KW-1015">Disulfide bond</keyword>
<dbReference type="Proteomes" id="UP001152797">
    <property type="component" value="Unassembled WGS sequence"/>
</dbReference>
<protein>
    <submittedName>
        <fullName evidence="9">CUB and sushi domain-containing protein 1</fullName>
    </submittedName>
</protein>
<evidence type="ECO:0000256" key="6">
    <source>
        <dbReference type="SAM" id="Phobius"/>
    </source>
</evidence>
<feature type="domain" description="Sushi" evidence="7">
    <location>
        <begin position="838"/>
        <end position="896"/>
    </location>
</feature>
<feature type="region of interest" description="Disordered" evidence="5">
    <location>
        <begin position="1"/>
        <end position="39"/>
    </location>
</feature>
<dbReference type="InterPro" id="IPR035976">
    <property type="entry name" value="Sushi/SCR/CCP_sf"/>
</dbReference>
<reference evidence="8" key="1">
    <citation type="submission" date="2022-10" db="EMBL/GenBank/DDBJ databases">
        <authorList>
            <person name="Chen Y."/>
            <person name="Dougan E. K."/>
            <person name="Chan C."/>
            <person name="Rhodes N."/>
            <person name="Thang M."/>
        </authorList>
    </citation>
    <scope>NUCLEOTIDE SEQUENCE</scope>
</reference>
<keyword evidence="4" id="KW-0325">Glycoprotein</keyword>
<comment type="caution">
    <text evidence="8">The sequence shown here is derived from an EMBL/GenBank/DDBJ whole genome shotgun (WGS) entry which is preliminary data.</text>
</comment>
<dbReference type="SMART" id="SM00032">
    <property type="entry name" value="CCP"/>
    <property type="match status" value="11"/>
</dbReference>
<organism evidence="8">
    <name type="scientific">Cladocopium goreaui</name>
    <dbReference type="NCBI Taxonomy" id="2562237"/>
    <lineage>
        <taxon>Eukaryota</taxon>
        <taxon>Sar</taxon>
        <taxon>Alveolata</taxon>
        <taxon>Dinophyceae</taxon>
        <taxon>Suessiales</taxon>
        <taxon>Symbiodiniaceae</taxon>
        <taxon>Cladocopium</taxon>
    </lineage>
</organism>
<dbReference type="EMBL" id="CAMXCT020000151">
    <property type="protein sequence ID" value="CAL1128065.1"/>
    <property type="molecule type" value="Genomic_DNA"/>
</dbReference>
<dbReference type="Pfam" id="PF00084">
    <property type="entry name" value="Sushi"/>
    <property type="match status" value="2"/>
</dbReference>
<sequence>MSSKTPRRSVAGVDGQPGQSSSTSSSSSSSSTTTSTSTTRSTTSFTYTVLEGKCPVPVVDSTVNVTDCFAKGPGETCTLRCIYGYVGEASLYTCTASTDGEVFVGTPPSCVQSTTTTFTATTTSSTTSLTTTVTVLVRCTDGIPSGVGVNATDCFELYNGQSCNATCVAPFEGGPIEYVCDPSTASLTGPELTCKLKECEVSQLPSNLSTDDCVGKVVGEFCTLSCPLGYTGQEELLECTETGAFSGAQPSCELLACEIGNLPVLPGVDISGCLNLFAGSNCSVTCDVGYEGAPSSYVCDLYGIFNGSAPSCSPKSCSVPSYLEGNSSFNASSCYGLFHGQTCLSECMVGYAGLPSQHLCSDGTLLGAAPSCTPEPCTFEGFALGVALDPSPCSGTTSGQSCHLQCVQGYELVGDGTLTCQAETGTFTSSSASCEPAKCGNLSTLSVFASAGVGDSCSNLVFGQGCFAFCQQGYQLDGNVSLMQCADAGTSSAGFVEVLEGGSQLAAVNSSGPSCTAKPCTAGVPNLRGATHDCEGKVTGETCTISAELGFILTGPSTLTCQADGSFTQDLPTIEAATCADPTFETGVGSTCDNKTIGADCWAYCLSGYSGTPKAYRCQANVTANAVQIEPLGDAVVCVSTGSGRRLSSSNCLDSSAVVVGLSTDSFTHDCTGKANNDACVAHCSLGWNMTETEPSIFTCQNGALVGASLPTCTAIPCTFAFPNALGVLHTCDGVVTGQTCIASCTEAGFNYSAGQVAESFTCLATGSLSGTSPTCERITCPDLQLESQYLHNCQGQRFQDTCEVGCGQGYSLSGSSSRRECQADGSFSGGLPTCVGNPCDQTLPDNPTVNSTSCNGLVTGQSCEVTCADGFLPGNASLTCDASGYILGTMPSCKPLTCADKSWAASFRSTCSGTTYGSKCAVYCAPGYTSSGVQEWQCAWADGQVQLQGTLPTCEPQACTSGLPADSSSVTSNCSTVTTGETCLQTCADGYTYSASASPSVWTCQEDGAASGSSTSCQAIGCDTALVATGMAHTCAGIVFGASCFAFCDVGYTSSNAAVTSQRWHCAGSSAGSLVPGLTETDGVGLRGTLPSCSPLPCLYNLPVGAQYDHNCSTVGTGETCVVGCASSFYGIPESRTCNSNRLLEGALPVCILTSTTITSTTSVSSTQTITTTSTVTTLPFLCTPDYIPWVQGAGNFSCFGELGIGQRCVAPCADGGPQAVIVCWTNRQWQLQEACHTEDASPLIPIFVVTLSIMCALVLFSGAGLYCFLKTPKTAPIEVEPSAGAKSPKSPLSMSPTSPISPGRIPPQRVSVDMPQGASYAWMNEARRPIHPMDLDLMTMDTLLSPQHWQPSQPPTLPSAPIMAPHGYQQSLSFIALDEMFAGTNPPMMTTYRRPPAPDTVVQVEDDPSFRVWVQH</sequence>
<evidence type="ECO:0000256" key="5">
    <source>
        <dbReference type="SAM" id="MobiDB-lite"/>
    </source>
</evidence>
<evidence type="ECO:0000256" key="4">
    <source>
        <dbReference type="ARBA" id="ARBA00023180"/>
    </source>
</evidence>
<dbReference type="SUPFAM" id="SSF57535">
    <property type="entry name" value="Complement control module/SCR domain"/>
    <property type="match status" value="4"/>
</dbReference>
<evidence type="ECO:0000256" key="3">
    <source>
        <dbReference type="ARBA" id="ARBA00023157"/>
    </source>
</evidence>
<evidence type="ECO:0000313" key="10">
    <source>
        <dbReference type="Proteomes" id="UP001152797"/>
    </source>
</evidence>
<feature type="compositionally biased region" description="Low complexity" evidence="5">
    <location>
        <begin position="20"/>
        <end position="39"/>
    </location>
</feature>
<dbReference type="InterPro" id="IPR050350">
    <property type="entry name" value="Compl-Cell_Adhes-Reg"/>
</dbReference>
<feature type="transmembrane region" description="Helical" evidence="6">
    <location>
        <begin position="1245"/>
        <end position="1271"/>
    </location>
</feature>
<keyword evidence="6" id="KW-0812">Transmembrane</keyword>
<dbReference type="PANTHER" id="PTHR19325">
    <property type="entry name" value="COMPLEMENT COMPONENT-RELATED SUSHI DOMAIN-CONTAINING"/>
    <property type="match status" value="1"/>
</dbReference>
<dbReference type="EMBL" id="CAMXCT010000151">
    <property type="protein sequence ID" value="CAI3974690.1"/>
    <property type="molecule type" value="Genomic_DNA"/>
</dbReference>
<feature type="region of interest" description="Disordered" evidence="5">
    <location>
        <begin position="1282"/>
        <end position="1311"/>
    </location>
</feature>
<evidence type="ECO:0000313" key="8">
    <source>
        <dbReference type="EMBL" id="CAI3974690.1"/>
    </source>
</evidence>
<feature type="domain" description="Sushi" evidence="7">
    <location>
        <begin position="370"/>
        <end position="436"/>
    </location>
</feature>
<proteinExistence type="predicted"/>